<proteinExistence type="predicted"/>
<dbReference type="AlphaFoldDB" id="A0A4Z2GF93"/>
<evidence type="ECO:0000313" key="2">
    <source>
        <dbReference type="EMBL" id="TNN51563.1"/>
    </source>
</evidence>
<reference evidence="2 3" key="1">
    <citation type="submission" date="2019-03" db="EMBL/GenBank/DDBJ databases">
        <title>First draft genome of Liparis tanakae, snailfish: a comprehensive survey of snailfish specific genes.</title>
        <authorList>
            <person name="Kim W."/>
            <person name="Song I."/>
            <person name="Jeong J.-H."/>
            <person name="Kim D."/>
            <person name="Kim S."/>
            <person name="Ryu S."/>
            <person name="Song J.Y."/>
            <person name="Lee S.K."/>
        </authorList>
    </citation>
    <scope>NUCLEOTIDE SEQUENCE [LARGE SCALE GENOMIC DNA]</scope>
    <source>
        <tissue evidence="2">Muscle</tissue>
    </source>
</reference>
<gene>
    <name evidence="2" type="ORF">EYF80_038252</name>
</gene>
<feature type="compositionally biased region" description="Basic and acidic residues" evidence="1">
    <location>
        <begin position="67"/>
        <end position="76"/>
    </location>
</feature>
<protein>
    <submittedName>
        <fullName evidence="2">Uncharacterized protein</fullName>
    </submittedName>
</protein>
<keyword evidence="3" id="KW-1185">Reference proteome</keyword>
<name>A0A4Z2GF93_9TELE</name>
<dbReference type="EMBL" id="SRLO01000578">
    <property type="protein sequence ID" value="TNN51563.1"/>
    <property type="molecule type" value="Genomic_DNA"/>
</dbReference>
<organism evidence="2 3">
    <name type="scientific">Liparis tanakae</name>
    <name type="common">Tanaka's snailfish</name>
    <dbReference type="NCBI Taxonomy" id="230148"/>
    <lineage>
        <taxon>Eukaryota</taxon>
        <taxon>Metazoa</taxon>
        <taxon>Chordata</taxon>
        <taxon>Craniata</taxon>
        <taxon>Vertebrata</taxon>
        <taxon>Euteleostomi</taxon>
        <taxon>Actinopterygii</taxon>
        <taxon>Neopterygii</taxon>
        <taxon>Teleostei</taxon>
        <taxon>Neoteleostei</taxon>
        <taxon>Acanthomorphata</taxon>
        <taxon>Eupercaria</taxon>
        <taxon>Perciformes</taxon>
        <taxon>Cottioidei</taxon>
        <taxon>Cottales</taxon>
        <taxon>Liparidae</taxon>
        <taxon>Liparis</taxon>
    </lineage>
</organism>
<evidence type="ECO:0000256" key="1">
    <source>
        <dbReference type="SAM" id="MobiDB-lite"/>
    </source>
</evidence>
<accession>A0A4Z2GF93</accession>
<feature type="region of interest" description="Disordered" evidence="1">
    <location>
        <begin position="43"/>
        <end position="76"/>
    </location>
</feature>
<comment type="caution">
    <text evidence="2">The sequence shown here is derived from an EMBL/GenBank/DDBJ whole genome shotgun (WGS) entry which is preliminary data.</text>
</comment>
<dbReference type="Proteomes" id="UP000314294">
    <property type="component" value="Unassembled WGS sequence"/>
</dbReference>
<sequence length="106" mass="12053">MKVRVGSVVEVCFGQGGKTGEASVVFSYLRVDLKDRALRGERRRESDVFQSLQNAKPHTGGNINRLQEQRNDNSSKTEVQRFVFTDLRTNFEVILPMIPVEVPLRC</sequence>
<evidence type="ECO:0000313" key="3">
    <source>
        <dbReference type="Proteomes" id="UP000314294"/>
    </source>
</evidence>
<feature type="compositionally biased region" description="Polar residues" evidence="1">
    <location>
        <begin position="48"/>
        <end position="66"/>
    </location>
</feature>